<evidence type="ECO:0000313" key="2">
    <source>
        <dbReference type="Proteomes" id="UP001295684"/>
    </source>
</evidence>
<accession>A0AAD2D076</accession>
<dbReference type="EMBL" id="CAMPGE010017714">
    <property type="protein sequence ID" value="CAI2376174.1"/>
    <property type="molecule type" value="Genomic_DNA"/>
</dbReference>
<reference evidence="1" key="1">
    <citation type="submission" date="2023-07" db="EMBL/GenBank/DDBJ databases">
        <authorList>
            <consortium name="AG Swart"/>
            <person name="Singh M."/>
            <person name="Singh A."/>
            <person name="Seah K."/>
            <person name="Emmerich C."/>
        </authorList>
    </citation>
    <scope>NUCLEOTIDE SEQUENCE</scope>
    <source>
        <strain evidence="1">DP1</strain>
    </source>
</reference>
<gene>
    <name evidence="1" type="ORF">ECRASSUSDP1_LOCUS17543</name>
</gene>
<proteinExistence type="predicted"/>
<organism evidence="1 2">
    <name type="scientific">Euplotes crassus</name>
    <dbReference type="NCBI Taxonomy" id="5936"/>
    <lineage>
        <taxon>Eukaryota</taxon>
        <taxon>Sar</taxon>
        <taxon>Alveolata</taxon>
        <taxon>Ciliophora</taxon>
        <taxon>Intramacronucleata</taxon>
        <taxon>Spirotrichea</taxon>
        <taxon>Hypotrichia</taxon>
        <taxon>Euplotida</taxon>
        <taxon>Euplotidae</taxon>
        <taxon>Moneuplotes</taxon>
    </lineage>
</organism>
<name>A0AAD2D076_EUPCR</name>
<comment type="caution">
    <text evidence="1">The sequence shown here is derived from an EMBL/GenBank/DDBJ whole genome shotgun (WGS) entry which is preliminary data.</text>
</comment>
<dbReference type="AlphaFoldDB" id="A0AAD2D076"/>
<dbReference type="Proteomes" id="UP001295684">
    <property type="component" value="Unassembled WGS sequence"/>
</dbReference>
<keyword evidence="2" id="KW-1185">Reference proteome</keyword>
<protein>
    <submittedName>
        <fullName evidence="1">Uncharacterized protein</fullName>
    </submittedName>
</protein>
<sequence>MLVEFFRSIGANCECFGYFRTFFKIWSGFNIHCNDCMLTLNQHFKSCYCSYLSIWNNSKF</sequence>
<evidence type="ECO:0000313" key="1">
    <source>
        <dbReference type="EMBL" id="CAI2376174.1"/>
    </source>
</evidence>